<dbReference type="SUPFAM" id="SSF52540">
    <property type="entry name" value="P-loop containing nucleoside triphosphate hydrolases"/>
    <property type="match status" value="1"/>
</dbReference>
<dbReference type="InterPro" id="IPR052934">
    <property type="entry name" value="Methyl-DNA_Rec/Restrict_Enz"/>
</dbReference>
<keyword evidence="2" id="KW-0540">Nuclease</keyword>
<gene>
    <name evidence="2" type="ORF">EXZ61_05460</name>
</gene>
<dbReference type="GO" id="GO:0016887">
    <property type="term" value="F:ATP hydrolysis activity"/>
    <property type="evidence" value="ECO:0007669"/>
    <property type="project" value="InterPro"/>
</dbReference>
<keyword evidence="2" id="KW-0378">Hydrolase</keyword>
<keyword evidence="3" id="KW-1185">Reference proteome</keyword>
<proteinExistence type="predicted"/>
<dbReference type="KEGG" id="rhg:EXZ61_05460"/>
<keyword evidence="2" id="KW-0255">Endonuclease</keyword>
<reference evidence="3" key="2">
    <citation type="journal article" date="2020" name="Int. J. Syst. Evol. Microbiol.">
        <title>Genomic insights into a novel species Rhodoferax aquaticus sp. nov., isolated from freshwater.</title>
        <authorList>
            <person name="Li T."/>
            <person name="Zhuo Y."/>
            <person name="Jin C.Z."/>
            <person name="Wu X."/>
            <person name="Ko S.R."/>
            <person name="Jin F.J."/>
            <person name="Ahn C.Y."/>
            <person name="Oh H.M."/>
            <person name="Lee H.G."/>
            <person name="Jin L."/>
        </authorList>
    </citation>
    <scope>NUCLEOTIDE SEQUENCE [LARGE SCALE GENOMIC DNA]</scope>
    <source>
        <strain evidence="3">Gr-4</strain>
    </source>
</reference>
<dbReference type="REBASE" id="350679">
    <property type="entry name" value="RspGr4McrBCP"/>
</dbReference>
<organism evidence="2 3">
    <name type="scientific">Rhodoferax aquaticus</name>
    <dbReference type="NCBI Taxonomy" id="2527691"/>
    <lineage>
        <taxon>Bacteria</taxon>
        <taxon>Pseudomonadati</taxon>
        <taxon>Pseudomonadota</taxon>
        <taxon>Betaproteobacteria</taxon>
        <taxon>Burkholderiales</taxon>
        <taxon>Comamonadaceae</taxon>
        <taxon>Rhodoferax</taxon>
    </lineage>
</organism>
<dbReference type="Gene3D" id="3.40.50.300">
    <property type="entry name" value="P-loop containing nucleotide triphosphate hydrolases"/>
    <property type="match status" value="1"/>
</dbReference>
<dbReference type="GO" id="GO:0004519">
    <property type="term" value="F:endonuclease activity"/>
    <property type="evidence" value="ECO:0007669"/>
    <property type="project" value="UniProtKB-KW"/>
</dbReference>
<dbReference type="InterPro" id="IPR011704">
    <property type="entry name" value="ATPase_dyneun-rel_AAA"/>
</dbReference>
<dbReference type="EMBL" id="CP036282">
    <property type="protein sequence ID" value="QDL56682.1"/>
    <property type="molecule type" value="Genomic_DNA"/>
</dbReference>
<evidence type="ECO:0000259" key="1">
    <source>
        <dbReference type="Pfam" id="PF07728"/>
    </source>
</evidence>
<dbReference type="GO" id="GO:0005524">
    <property type="term" value="F:ATP binding"/>
    <property type="evidence" value="ECO:0007669"/>
    <property type="project" value="InterPro"/>
</dbReference>
<sequence length="551" mass="60638">MHVLYSPTAGFAPVKEASAEVDDGSDDESVLLPVAGDDEDSELPTGLNTILYGPPGTGKTFTTIDEAIKILDPEFYAKNESERESLKERFDDLVANNRIRFVTFHQSFSYEDFVEGLRAETDEAEGGQIQYVIEKGVFQAICEDASKPIQSATAKLGVSDSPRIWKISIDGTGDSATRQYCLKHGEARIGWGNVGDLKTAQLNDPSFTLGSNDRSTLELFGNEIAVGDVLLCIGSNTEVAAIGIVSGNYRYEATPPSSVRADYKNVLPVNWIVTDCNFSILNLNSQKRFTLKTVYEITRFSWPELLKGLSAAGVDLKAVGPTEITSAPFVLIIDEINRGNVSRIFGELITLIEPSKRLGAKESLTVTLPYSKKPFGVPKNVYLIGTMNTADKSLTGLDIALRRRFVFKEMPAKPELLDKVTISGLSVGQMLRSINQRIEVLLDRDHCIGHAYFLPLDKDRSIERLSAIFKQQVLPLLQEYFFEDCERIGWVLNDHRTKGEPFIRSGGHGSTSLAKLFGSEVAGGLRDTRWAVNEAALTSIDSYINIVGVSE</sequence>
<dbReference type="Pfam" id="PF07728">
    <property type="entry name" value="AAA_5"/>
    <property type="match status" value="1"/>
</dbReference>
<dbReference type="InterPro" id="IPR027417">
    <property type="entry name" value="P-loop_NTPase"/>
</dbReference>
<feature type="domain" description="ATPase dynein-related AAA" evidence="1">
    <location>
        <begin position="327"/>
        <end position="405"/>
    </location>
</feature>
<dbReference type="AlphaFoldDB" id="A0A515EVH1"/>
<accession>A0A515EVH1</accession>
<evidence type="ECO:0000313" key="2">
    <source>
        <dbReference type="EMBL" id="QDL56682.1"/>
    </source>
</evidence>
<dbReference type="PANTHER" id="PTHR37291:SF1">
    <property type="entry name" value="TYPE IV METHYL-DIRECTED RESTRICTION ENZYME ECOKMCRB SUBUNIT"/>
    <property type="match status" value="1"/>
</dbReference>
<dbReference type="Proteomes" id="UP000317365">
    <property type="component" value="Chromosome"/>
</dbReference>
<evidence type="ECO:0000313" key="3">
    <source>
        <dbReference type="Proteomes" id="UP000317365"/>
    </source>
</evidence>
<name>A0A515EVH1_9BURK</name>
<dbReference type="PANTHER" id="PTHR37291">
    <property type="entry name" value="5-METHYLCYTOSINE-SPECIFIC RESTRICTION ENZYME B"/>
    <property type="match status" value="1"/>
</dbReference>
<reference evidence="3" key="1">
    <citation type="submission" date="2019-02" db="EMBL/GenBank/DDBJ databases">
        <title>Complete genome sequence of Rhodoferax sp. Gr-4.</title>
        <authorList>
            <person name="Jin L."/>
        </authorList>
    </citation>
    <scope>NUCLEOTIDE SEQUENCE [LARGE SCALE GENOMIC DNA]</scope>
    <source>
        <strain evidence="3">Gr-4</strain>
    </source>
</reference>
<protein>
    <submittedName>
        <fullName evidence="2">Restriction endonuclease</fullName>
    </submittedName>
</protein>